<feature type="compositionally biased region" description="Polar residues" evidence="2">
    <location>
        <begin position="1"/>
        <end position="10"/>
    </location>
</feature>
<dbReference type="InterPro" id="IPR056378">
    <property type="entry name" value="Let-756-like_FGF"/>
</dbReference>
<dbReference type="Proteomes" id="UP001566132">
    <property type="component" value="Unassembled WGS sequence"/>
</dbReference>
<evidence type="ECO:0000256" key="1">
    <source>
        <dbReference type="ARBA" id="ARBA00007936"/>
    </source>
</evidence>
<dbReference type="SUPFAM" id="SSF50353">
    <property type="entry name" value="Cytokine"/>
    <property type="match status" value="1"/>
</dbReference>
<dbReference type="PANTHER" id="PTHR11486">
    <property type="entry name" value="FIBROBLAST GROWTH FACTOR"/>
    <property type="match status" value="1"/>
</dbReference>
<feature type="compositionally biased region" description="Acidic residues" evidence="2">
    <location>
        <begin position="16"/>
        <end position="30"/>
    </location>
</feature>
<accession>A0ABD1EH98</accession>
<dbReference type="SMART" id="SM00442">
    <property type="entry name" value="FGF"/>
    <property type="match status" value="1"/>
</dbReference>
<proteinExistence type="inferred from homology"/>
<keyword evidence="4" id="KW-1185">Reference proteome</keyword>
<reference evidence="3 4" key="1">
    <citation type="submission" date="2024-05" db="EMBL/GenBank/DDBJ databases">
        <title>Genetic variation in Jamaican populations of the coffee berry borer (Hypothenemus hampei).</title>
        <authorList>
            <person name="Errbii M."/>
            <person name="Myrie A."/>
        </authorList>
    </citation>
    <scope>NUCLEOTIDE SEQUENCE [LARGE SCALE GENOMIC DNA]</scope>
    <source>
        <strain evidence="3">JA-Hopewell-2020-01-JO</strain>
        <tissue evidence="3">Whole body</tissue>
    </source>
</reference>
<organism evidence="3 4">
    <name type="scientific">Hypothenemus hampei</name>
    <name type="common">Coffee berry borer</name>
    <dbReference type="NCBI Taxonomy" id="57062"/>
    <lineage>
        <taxon>Eukaryota</taxon>
        <taxon>Metazoa</taxon>
        <taxon>Ecdysozoa</taxon>
        <taxon>Arthropoda</taxon>
        <taxon>Hexapoda</taxon>
        <taxon>Insecta</taxon>
        <taxon>Pterygota</taxon>
        <taxon>Neoptera</taxon>
        <taxon>Endopterygota</taxon>
        <taxon>Coleoptera</taxon>
        <taxon>Polyphaga</taxon>
        <taxon>Cucujiformia</taxon>
        <taxon>Curculionidae</taxon>
        <taxon>Scolytinae</taxon>
        <taxon>Hypothenemus</taxon>
    </lineage>
</organism>
<feature type="region of interest" description="Disordered" evidence="2">
    <location>
        <begin position="1"/>
        <end position="47"/>
    </location>
</feature>
<dbReference type="EMBL" id="JBDJPC010000007">
    <property type="protein sequence ID" value="KAL1494073.1"/>
    <property type="molecule type" value="Genomic_DNA"/>
</dbReference>
<dbReference type="AlphaFoldDB" id="A0ABD1EH98"/>
<sequence>MSTCRNYLMQSSDSSSSDDDAEDLSPDEQDTPNSTNPGSSREKRSVTWCGVNDRSKPQLHLFPMVRRVVWPPPTTSQPALRNAYVDPRSFAQGNPKLGNRMQLYSRTGFFLAVYPDGKVRGTRDDSDQHTFLERKTGGLLPEHVKFQGIISKFYVAMDKKGRLYGETDANSSATIFIESLHGMYNNYLSRNYAHLGWYLGLKKSGKFKKGSKTKFGQKAVKFLPTRTKFE</sequence>
<dbReference type="InterPro" id="IPR008996">
    <property type="entry name" value="IL1/FGF"/>
</dbReference>
<evidence type="ECO:0008006" key="5">
    <source>
        <dbReference type="Google" id="ProtNLM"/>
    </source>
</evidence>
<gene>
    <name evidence="3" type="ORF">ABEB36_009729</name>
</gene>
<dbReference type="Gene3D" id="2.80.10.50">
    <property type="match status" value="1"/>
</dbReference>
<dbReference type="Pfam" id="PF00167">
    <property type="entry name" value="FGF"/>
    <property type="match status" value="1"/>
</dbReference>
<evidence type="ECO:0000256" key="2">
    <source>
        <dbReference type="SAM" id="MobiDB-lite"/>
    </source>
</evidence>
<comment type="similarity">
    <text evidence="1">Belongs to the heparin-binding growth factors family.</text>
</comment>
<evidence type="ECO:0000313" key="3">
    <source>
        <dbReference type="EMBL" id="KAL1494073.1"/>
    </source>
</evidence>
<comment type="caution">
    <text evidence="3">The sequence shown here is derived from an EMBL/GenBank/DDBJ whole genome shotgun (WGS) entry which is preliminary data.</text>
</comment>
<name>A0ABD1EH98_HYPHA</name>
<dbReference type="CDD" id="cd00058">
    <property type="entry name" value="beta-trefoil_FGF"/>
    <property type="match status" value="1"/>
</dbReference>
<protein>
    <recommendedName>
        <fullName evidence="5">FGF</fullName>
    </recommendedName>
</protein>
<dbReference type="InterPro" id="IPR002209">
    <property type="entry name" value="Fibroblast_GF_fam"/>
</dbReference>
<evidence type="ECO:0000313" key="4">
    <source>
        <dbReference type="Proteomes" id="UP001566132"/>
    </source>
</evidence>